<organism evidence="4">
    <name type="scientific">freshwater metagenome</name>
    <dbReference type="NCBI Taxonomy" id="449393"/>
    <lineage>
        <taxon>unclassified sequences</taxon>
        <taxon>metagenomes</taxon>
        <taxon>ecological metagenomes</taxon>
    </lineage>
</organism>
<dbReference type="PANTHER" id="PTHR11469">
    <property type="entry name" value="GLUCOSE-6-PHOSPHATE ISOMERASE"/>
    <property type="match status" value="1"/>
</dbReference>
<evidence type="ECO:0000256" key="2">
    <source>
        <dbReference type="ARBA" id="ARBA00023152"/>
    </source>
</evidence>
<dbReference type="SUPFAM" id="SSF53697">
    <property type="entry name" value="SIS domain"/>
    <property type="match status" value="1"/>
</dbReference>
<sequence>MTLQVVLSGAAAIAAKQNIESLVKDKVASRLFSIDPTLWGTDAESEAAIRLGWVAAAEESLKLVAEVTDLRAQLVSQGLSRVVLCGMGGSSLAPEVISRTLGLDLVVLDSTDPAQVQLALSKDLAKTVVVVSSKSGSTVETDSQKRNFEQAFLESDIAPTDRIFIVTDPDSPMHKQAIQDGYRVFLANPMVGGRYSALTAFGVVPSILAGADMTEILDSAVAASKILSIDNETNPGLLLGAAMAKSRSHSGAKDKLGIFSNGTPIVGFGDWVEQLIAESTGKLERGVLPVILDSNSVQASQSMDDVLIVELANDATDSNFEVSISGELGAQIILWEVATVVASRLLGVNPFDQPDVESAKLAARALLESPSDSRQFSIKDQGIDIDSEGFELTGSDLSSSLHQLISLAKADSYFSIQCYLNRHTLPEAAELQSLLQLKTGRPTTFGWGPRFLHSTGQYHKGGPNQGVFLQIVSGAQDDLSIPGRRFGYRQLIDSQSSGDARVLGEKGSPVLILKLQDPKPGLKRLIDMLA</sequence>
<dbReference type="GO" id="GO:0048029">
    <property type="term" value="F:monosaccharide binding"/>
    <property type="evidence" value="ECO:0007669"/>
    <property type="project" value="TreeGrafter"/>
</dbReference>
<protein>
    <submittedName>
        <fullName evidence="4">Unannotated protein</fullName>
    </submittedName>
</protein>
<evidence type="ECO:0000256" key="1">
    <source>
        <dbReference type="ARBA" id="ARBA00022432"/>
    </source>
</evidence>
<dbReference type="InterPro" id="IPR046348">
    <property type="entry name" value="SIS_dom_sf"/>
</dbReference>
<dbReference type="GO" id="GO:0006094">
    <property type="term" value="P:gluconeogenesis"/>
    <property type="evidence" value="ECO:0007669"/>
    <property type="project" value="UniProtKB-KW"/>
</dbReference>
<dbReference type="Pfam" id="PF00342">
    <property type="entry name" value="PGI"/>
    <property type="match status" value="1"/>
</dbReference>
<dbReference type="Gene3D" id="3.40.50.10490">
    <property type="entry name" value="Glucose-6-phosphate isomerase like protein, domain 1"/>
    <property type="match status" value="3"/>
</dbReference>
<dbReference type="GO" id="GO:0097367">
    <property type="term" value="F:carbohydrate derivative binding"/>
    <property type="evidence" value="ECO:0007669"/>
    <property type="project" value="InterPro"/>
</dbReference>
<evidence type="ECO:0000313" key="4">
    <source>
        <dbReference type="EMBL" id="CAB4623610.1"/>
    </source>
</evidence>
<keyword evidence="1" id="KW-0312">Gluconeogenesis</keyword>
<accession>A0A6J6ICD9</accession>
<proteinExistence type="predicted"/>
<dbReference type="PRINTS" id="PR00662">
    <property type="entry name" value="G6PISOMERASE"/>
</dbReference>
<gene>
    <name evidence="4" type="ORF">UFOPK2032_00045</name>
</gene>
<keyword evidence="3" id="KW-0413">Isomerase</keyword>
<reference evidence="4" key="1">
    <citation type="submission" date="2020-05" db="EMBL/GenBank/DDBJ databases">
        <authorList>
            <person name="Chiriac C."/>
            <person name="Salcher M."/>
            <person name="Ghai R."/>
            <person name="Kavagutti S V."/>
        </authorList>
    </citation>
    <scope>NUCLEOTIDE SEQUENCE</scope>
</reference>
<dbReference type="GO" id="GO:0005829">
    <property type="term" value="C:cytosol"/>
    <property type="evidence" value="ECO:0007669"/>
    <property type="project" value="TreeGrafter"/>
</dbReference>
<keyword evidence="2" id="KW-0324">Glycolysis</keyword>
<dbReference type="InterPro" id="IPR001672">
    <property type="entry name" value="G6P_Isomerase"/>
</dbReference>
<dbReference type="PROSITE" id="PS51463">
    <property type="entry name" value="P_GLUCOSE_ISOMERASE_3"/>
    <property type="match status" value="1"/>
</dbReference>
<dbReference type="GO" id="GO:0004347">
    <property type="term" value="F:glucose-6-phosphate isomerase activity"/>
    <property type="evidence" value="ECO:0007669"/>
    <property type="project" value="InterPro"/>
</dbReference>
<dbReference type="EMBL" id="CAEZVM010000001">
    <property type="protein sequence ID" value="CAB4623610.1"/>
    <property type="molecule type" value="Genomic_DNA"/>
</dbReference>
<dbReference type="AlphaFoldDB" id="A0A6J6ICD9"/>
<evidence type="ECO:0000256" key="3">
    <source>
        <dbReference type="ARBA" id="ARBA00023235"/>
    </source>
</evidence>
<dbReference type="GO" id="GO:0051156">
    <property type="term" value="P:glucose 6-phosphate metabolic process"/>
    <property type="evidence" value="ECO:0007669"/>
    <property type="project" value="TreeGrafter"/>
</dbReference>
<name>A0A6J6ICD9_9ZZZZ</name>
<dbReference type="PANTHER" id="PTHR11469:SF1">
    <property type="entry name" value="GLUCOSE-6-PHOSPHATE ISOMERASE"/>
    <property type="match status" value="1"/>
</dbReference>
<dbReference type="GO" id="GO:0006096">
    <property type="term" value="P:glycolytic process"/>
    <property type="evidence" value="ECO:0007669"/>
    <property type="project" value="UniProtKB-KW"/>
</dbReference>